<gene>
    <name evidence="6" type="primary">MEE29</name>
    <name evidence="6" type="ORF">CFP56_038259</name>
</gene>
<keyword evidence="6" id="KW-0378">Hydrolase</keyword>
<dbReference type="AlphaFoldDB" id="A0AAW0LNM8"/>
<evidence type="ECO:0000256" key="2">
    <source>
        <dbReference type="ARBA" id="ARBA00047984"/>
    </source>
</evidence>
<dbReference type="PANTHER" id="PTHR18934">
    <property type="entry name" value="ATP-DEPENDENT RNA HELICASE"/>
    <property type="match status" value="1"/>
</dbReference>
<dbReference type="GO" id="GO:0003724">
    <property type="term" value="F:RNA helicase activity"/>
    <property type="evidence" value="ECO:0007669"/>
    <property type="project" value="UniProtKB-EC"/>
</dbReference>
<dbReference type="PANTHER" id="PTHR18934:SF83">
    <property type="entry name" value="PRE-MRNA-SPLICING FACTOR ATP-DEPENDENT RNA HELICASE DHX16"/>
    <property type="match status" value="1"/>
</dbReference>
<accession>A0AAW0LNM8</accession>
<dbReference type="Gene3D" id="1.20.1390.10">
    <property type="entry name" value="PWI domain"/>
    <property type="match status" value="1"/>
</dbReference>
<evidence type="ECO:0000313" key="7">
    <source>
        <dbReference type="Proteomes" id="UP000237347"/>
    </source>
</evidence>
<dbReference type="InterPro" id="IPR002483">
    <property type="entry name" value="PWI_dom"/>
</dbReference>
<protein>
    <recommendedName>
        <fullName evidence="1">RNA helicase</fullName>
        <ecNumber evidence="1">3.6.4.13</ecNumber>
    </recommendedName>
</protein>
<keyword evidence="7" id="KW-1185">Reference proteome</keyword>
<proteinExistence type="predicted"/>
<dbReference type="EMBL" id="PKMF04000073">
    <property type="protein sequence ID" value="KAK7852736.1"/>
    <property type="molecule type" value="Genomic_DNA"/>
</dbReference>
<dbReference type="EC" id="3.6.4.13" evidence="1"/>
<feature type="compositionally biased region" description="Acidic residues" evidence="4">
    <location>
        <begin position="124"/>
        <end position="134"/>
    </location>
</feature>
<reference evidence="6 7" key="1">
    <citation type="journal article" date="2018" name="Sci. Data">
        <title>The draft genome sequence of cork oak.</title>
        <authorList>
            <person name="Ramos A.M."/>
            <person name="Usie A."/>
            <person name="Barbosa P."/>
            <person name="Barros P.M."/>
            <person name="Capote T."/>
            <person name="Chaves I."/>
            <person name="Simoes F."/>
            <person name="Abreu I."/>
            <person name="Carrasquinho I."/>
            <person name="Faro C."/>
            <person name="Guimaraes J.B."/>
            <person name="Mendonca D."/>
            <person name="Nobrega F."/>
            <person name="Rodrigues L."/>
            <person name="Saibo N.J.M."/>
            <person name="Varela M.C."/>
            <person name="Egas C."/>
            <person name="Matos J."/>
            <person name="Miguel C.M."/>
            <person name="Oliveira M.M."/>
            <person name="Ricardo C.P."/>
            <person name="Goncalves S."/>
        </authorList>
    </citation>
    <scope>NUCLEOTIDE SEQUENCE [LARGE SCALE GENOMIC DNA]</scope>
    <source>
        <strain evidence="7">cv. HL8</strain>
    </source>
</reference>
<evidence type="ECO:0000259" key="5">
    <source>
        <dbReference type="Pfam" id="PF01480"/>
    </source>
</evidence>
<dbReference type="InterPro" id="IPR027417">
    <property type="entry name" value="P-loop_NTPase"/>
</dbReference>
<organism evidence="6 7">
    <name type="scientific">Quercus suber</name>
    <name type="common">Cork oak</name>
    <dbReference type="NCBI Taxonomy" id="58331"/>
    <lineage>
        <taxon>Eukaryota</taxon>
        <taxon>Viridiplantae</taxon>
        <taxon>Streptophyta</taxon>
        <taxon>Embryophyta</taxon>
        <taxon>Tracheophyta</taxon>
        <taxon>Spermatophyta</taxon>
        <taxon>Magnoliopsida</taxon>
        <taxon>eudicotyledons</taxon>
        <taxon>Gunneridae</taxon>
        <taxon>Pentapetalae</taxon>
        <taxon>rosids</taxon>
        <taxon>fabids</taxon>
        <taxon>Fagales</taxon>
        <taxon>Fagaceae</taxon>
        <taxon>Quercus</taxon>
    </lineage>
</organism>
<dbReference type="GO" id="GO:0071013">
    <property type="term" value="C:catalytic step 2 spliceosome"/>
    <property type="evidence" value="ECO:0007669"/>
    <property type="project" value="TreeGrafter"/>
</dbReference>
<dbReference type="SUPFAM" id="SSF52540">
    <property type="entry name" value="P-loop containing nucleoside triphosphate hydrolases"/>
    <property type="match status" value="1"/>
</dbReference>
<feature type="coiled-coil region" evidence="3">
    <location>
        <begin position="192"/>
        <end position="219"/>
    </location>
</feature>
<feature type="domain" description="PWI" evidence="5">
    <location>
        <begin position="7"/>
        <end position="67"/>
    </location>
</feature>
<evidence type="ECO:0000256" key="4">
    <source>
        <dbReference type="SAM" id="MobiDB-lite"/>
    </source>
</evidence>
<comment type="catalytic activity">
    <reaction evidence="2">
        <text>ATP + H2O = ADP + phosphate + H(+)</text>
        <dbReference type="Rhea" id="RHEA:13065"/>
        <dbReference type="ChEBI" id="CHEBI:15377"/>
        <dbReference type="ChEBI" id="CHEBI:15378"/>
        <dbReference type="ChEBI" id="CHEBI:30616"/>
        <dbReference type="ChEBI" id="CHEBI:43474"/>
        <dbReference type="ChEBI" id="CHEBI:456216"/>
        <dbReference type="EC" id="3.6.4.13"/>
    </reaction>
</comment>
<sequence>MASDGNLKTWVSDKLMSILGYSQPTLVQYIIGLAKKATSPADVVNNLVECGLSLSSDTRAFAEEIFTRVPRKSSGVNLLLKPEKQIPIENVSGRRLKVKMMKTMRHCVIAWGEGKGQVKRQTSEDEDDGSESEEERLRDQREREQLEQNIRERDAIGTRKLTESKLTRREEEEAIRRSNALEQDGIGTLRKVSRQEYLKKREQKKLEELRDDIEDEQYLFDGVKLTEAEYRELRMPEAYDEEGGVNQEKRFAVAMQRYRDQGAADKMNPFAEQEAWEEHQIGELKISILFVHHLIKILLCDQYSKSEIIAPAGKATMKCGSKNKKQISDDYQYIDNEEATELLEKSMAKSALEKLQEDRKSLPIYPYRDQLLQAIEDHQILVIVGETGSGKTTQIPQYLHEAGYTKRGKVSAAMEIISSEHL</sequence>
<feature type="compositionally biased region" description="Basic and acidic residues" evidence="4">
    <location>
        <begin position="135"/>
        <end position="175"/>
    </location>
</feature>
<keyword evidence="6" id="KW-0067">ATP-binding</keyword>
<dbReference type="Pfam" id="PF01480">
    <property type="entry name" value="PWI"/>
    <property type="match status" value="1"/>
</dbReference>
<dbReference type="Proteomes" id="UP000237347">
    <property type="component" value="Unassembled WGS sequence"/>
</dbReference>
<keyword evidence="3" id="KW-0175">Coiled coil</keyword>
<evidence type="ECO:0000256" key="3">
    <source>
        <dbReference type="SAM" id="Coils"/>
    </source>
</evidence>
<feature type="region of interest" description="Disordered" evidence="4">
    <location>
        <begin position="115"/>
        <end position="175"/>
    </location>
</feature>
<keyword evidence="6" id="KW-0547">Nucleotide-binding</keyword>
<name>A0AAW0LNM8_QUESU</name>
<evidence type="ECO:0000256" key="1">
    <source>
        <dbReference type="ARBA" id="ARBA00012552"/>
    </source>
</evidence>
<evidence type="ECO:0000313" key="6">
    <source>
        <dbReference type="EMBL" id="KAK7852736.1"/>
    </source>
</evidence>
<keyword evidence="6" id="KW-0347">Helicase</keyword>
<dbReference type="GO" id="GO:0003723">
    <property type="term" value="F:RNA binding"/>
    <property type="evidence" value="ECO:0007669"/>
    <property type="project" value="TreeGrafter"/>
</dbReference>
<comment type="caution">
    <text evidence="6">The sequence shown here is derived from an EMBL/GenBank/DDBJ whole genome shotgun (WGS) entry which is preliminary data.</text>
</comment>
<dbReference type="Gene3D" id="3.40.50.300">
    <property type="entry name" value="P-loop containing nucleotide triphosphate hydrolases"/>
    <property type="match status" value="1"/>
</dbReference>